<evidence type="ECO:0000313" key="8">
    <source>
        <dbReference type="EMBL" id="SVB00714.1"/>
    </source>
</evidence>
<protein>
    <recommendedName>
        <fullName evidence="2">DNA repair protein RecO</fullName>
    </recommendedName>
    <alternativeName>
        <fullName evidence="6">Recombination protein O</fullName>
    </alternativeName>
</protein>
<dbReference type="InterPro" id="IPR003717">
    <property type="entry name" value="RecO"/>
</dbReference>
<dbReference type="InterPro" id="IPR012340">
    <property type="entry name" value="NA-bd_OB-fold"/>
</dbReference>
<dbReference type="GO" id="GO:0043590">
    <property type="term" value="C:bacterial nucleoid"/>
    <property type="evidence" value="ECO:0007669"/>
    <property type="project" value="TreeGrafter"/>
</dbReference>
<dbReference type="InterPro" id="IPR037278">
    <property type="entry name" value="ARFGAP/RecO"/>
</dbReference>
<feature type="domain" description="DNA replication/recombination mediator RecO N-terminal" evidence="7">
    <location>
        <begin position="1"/>
        <end position="56"/>
    </location>
</feature>
<dbReference type="HAMAP" id="MF_00201">
    <property type="entry name" value="RecO"/>
    <property type="match status" value="1"/>
</dbReference>
<proteinExistence type="inferred from homology"/>
<sequence length="230" mass="26637">MTENQGKVKCVAKGARKIKNRFWGALEPMSLIHLMYFGKEHKSLFRLNHSDIIESFQTIRDDFNKLYTGVYFLDLIDSMILEGHREKKIFALLYQSLAALNQQTELEPLRRLFEIRLLSLSGYTPQLEHCVLCKSLPENGKIPFSYAHNGILCIACSNRARIDIQLSTGTRNYIKKLLDVEIKTCERLKFSKSKTNEIEKVTHRLVLSHLGRELKSYPFIKNMAELARNS</sequence>
<evidence type="ECO:0000256" key="2">
    <source>
        <dbReference type="ARBA" id="ARBA00021310"/>
    </source>
</evidence>
<reference evidence="8" key="1">
    <citation type="submission" date="2018-05" db="EMBL/GenBank/DDBJ databases">
        <authorList>
            <person name="Lanie J.A."/>
            <person name="Ng W.-L."/>
            <person name="Kazmierczak K.M."/>
            <person name="Andrzejewski T.M."/>
            <person name="Davidsen T.M."/>
            <person name="Wayne K.J."/>
            <person name="Tettelin H."/>
            <person name="Glass J.I."/>
            <person name="Rusch D."/>
            <person name="Podicherti R."/>
            <person name="Tsui H.-C.T."/>
            <person name="Winkler M.E."/>
        </authorList>
    </citation>
    <scope>NUCLEOTIDE SEQUENCE</scope>
</reference>
<dbReference type="NCBIfam" id="TIGR00613">
    <property type="entry name" value="reco"/>
    <property type="match status" value="1"/>
</dbReference>
<dbReference type="InterPro" id="IPR042242">
    <property type="entry name" value="RecO_C"/>
</dbReference>
<dbReference type="InterPro" id="IPR022572">
    <property type="entry name" value="DNA_rep/recomb_RecO_N"/>
</dbReference>
<dbReference type="EMBL" id="UINC01025331">
    <property type="protein sequence ID" value="SVB00714.1"/>
    <property type="molecule type" value="Genomic_DNA"/>
</dbReference>
<dbReference type="Pfam" id="PF02565">
    <property type="entry name" value="RecO_C"/>
    <property type="match status" value="1"/>
</dbReference>
<dbReference type="PANTHER" id="PTHR33991:SF1">
    <property type="entry name" value="DNA REPAIR PROTEIN RECO"/>
    <property type="match status" value="1"/>
</dbReference>
<dbReference type="Pfam" id="PF11967">
    <property type="entry name" value="RecO_N"/>
    <property type="match status" value="1"/>
</dbReference>
<dbReference type="Gene3D" id="2.40.50.140">
    <property type="entry name" value="Nucleic acid-binding proteins"/>
    <property type="match status" value="1"/>
</dbReference>
<organism evidence="8">
    <name type="scientific">marine metagenome</name>
    <dbReference type="NCBI Taxonomy" id="408172"/>
    <lineage>
        <taxon>unclassified sequences</taxon>
        <taxon>metagenomes</taxon>
        <taxon>ecological metagenomes</taxon>
    </lineage>
</organism>
<evidence type="ECO:0000256" key="5">
    <source>
        <dbReference type="ARBA" id="ARBA00023204"/>
    </source>
</evidence>
<comment type="similarity">
    <text evidence="1">Belongs to the RecO family.</text>
</comment>
<keyword evidence="5" id="KW-0234">DNA repair</keyword>
<dbReference type="AlphaFoldDB" id="A0A382AH72"/>
<accession>A0A382AH72</accession>
<evidence type="ECO:0000256" key="3">
    <source>
        <dbReference type="ARBA" id="ARBA00022763"/>
    </source>
</evidence>
<dbReference type="SUPFAM" id="SSF50249">
    <property type="entry name" value="Nucleic acid-binding proteins"/>
    <property type="match status" value="1"/>
</dbReference>
<gene>
    <name evidence="8" type="ORF">METZ01_LOCUS153568</name>
</gene>
<evidence type="ECO:0000256" key="4">
    <source>
        <dbReference type="ARBA" id="ARBA00023172"/>
    </source>
</evidence>
<keyword evidence="4" id="KW-0233">DNA recombination</keyword>
<evidence type="ECO:0000259" key="7">
    <source>
        <dbReference type="Pfam" id="PF11967"/>
    </source>
</evidence>
<dbReference type="GO" id="GO:0006302">
    <property type="term" value="P:double-strand break repair"/>
    <property type="evidence" value="ECO:0007669"/>
    <property type="project" value="TreeGrafter"/>
</dbReference>
<dbReference type="PANTHER" id="PTHR33991">
    <property type="entry name" value="DNA REPAIR PROTEIN RECO"/>
    <property type="match status" value="1"/>
</dbReference>
<dbReference type="Gene3D" id="1.20.1440.120">
    <property type="entry name" value="Recombination protein O, C-terminal domain"/>
    <property type="match status" value="1"/>
</dbReference>
<dbReference type="GO" id="GO:0006310">
    <property type="term" value="P:DNA recombination"/>
    <property type="evidence" value="ECO:0007669"/>
    <property type="project" value="UniProtKB-KW"/>
</dbReference>
<evidence type="ECO:0000256" key="1">
    <source>
        <dbReference type="ARBA" id="ARBA00007452"/>
    </source>
</evidence>
<name>A0A382AH72_9ZZZZ</name>
<keyword evidence="3" id="KW-0227">DNA damage</keyword>
<evidence type="ECO:0000256" key="6">
    <source>
        <dbReference type="ARBA" id="ARBA00033409"/>
    </source>
</evidence>
<dbReference type="SUPFAM" id="SSF57863">
    <property type="entry name" value="ArfGap/RecO-like zinc finger"/>
    <property type="match status" value="1"/>
</dbReference>